<dbReference type="STRING" id="420662.Mpe_A0887"/>
<gene>
    <name evidence="1" type="ordered locus">Mpe_A0887</name>
</gene>
<evidence type="ECO:0000313" key="1">
    <source>
        <dbReference type="EMBL" id="ABM93849.1"/>
    </source>
</evidence>
<dbReference type="EMBL" id="CP000555">
    <property type="protein sequence ID" value="ABM93849.1"/>
    <property type="molecule type" value="Genomic_DNA"/>
</dbReference>
<name>A2SE60_METPP</name>
<accession>A2SE60</accession>
<dbReference type="InterPro" id="IPR015943">
    <property type="entry name" value="WD40/YVTN_repeat-like_dom_sf"/>
</dbReference>
<dbReference type="PANTHER" id="PTHR47199">
    <property type="entry name" value="PHOTOSYSTEM II STABILITY/ASSEMBLY FACTOR HCF136, CHLOROPLASTIC"/>
    <property type="match status" value="1"/>
</dbReference>
<proteinExistence type="predicted"/>
<sequence>MAARHLDERRRVARSGRLQSAPLLARLAVVFVLCGGPASTPAQSAGAVPGVPVAATFKQIRHGTHHDALYDVAFEGERGIAVGAFGNVLVTADGGATWQVQPFPMKHLALMAVAMREGKCIAVGQTGLVYSAADCKTWKASPSMTKSRLLAVGVNRQGVAYAVGAFGTILKSSDWGQSWAVQTVDWSTITEDGAEPHLYDIHVADDGTVTAVGEFELVMRSSDGKQWKALHKGERSLFGLSVVEGGTKMYATGQSGALLSSADGGATWVSHKTGTGAILTGVHATPKGEVLASGINAVVLSRDGGASWSPLNSKLVRNAWYQALAASEGPGGKRRVVAVGAGGSILELDF</sequence>
<dbReference type="CDD" id="cd15482">
    <property type="entry name" value="Sialidase_non-viral"/>
    <property type="match status" value="1"/>
</dbReference>
<evidence type="ECO:0008006" key="3">
    <source>
        <dbReference type="Google" id="ProtNLM"/>
    </source>
</evidence>
<dbReference type="KEGG" id="mpt:Mpe_A0887"/>
<dbReference type="SUPFAM" id="SSF110296">
    <property type="entry name" value="Oligoxyloglucan reducing end-specific cellobiohydrolase"/>
    <property type="match status" value="1"/>
</dbReference>
<dbReference type="AlphaFoldDB" id="A2SE60"/>
<dbReference type="Gene3D" id="2.130.10.10">
    <property type="entry name" value="YVTN repeat-like/Quinoprotein amine dehydrogenase"/>
    <property type="match status" value="2"/>
</dbReference>
<dbReference type="HOGENOM" id="CLU_063224_0_0_4"/>
<protein>
    <recommendedName>
        <fullName evidence="3">Photosynthesis system II assembly factor Ycf48/Hcf136-like domain-containing protein</fullName>
    </recommendedName>
</protein>
<keyword evidence="2" id="KW-1185">Reference proteome</keyword>
<organism evidence="1 2">
    <name type="scientific">Methylibium petroleiphilum (strain ATCC BAA-1232 / LMG 22953 / PM1)</name>
    <dbReference type="NCBI Taxonomy" id="420662"/>
    <lineage>
        <taxon>Bacteria</taxon>
        <taxon>Pseudomonadati</taxon>
        <taxon>Pseudomonadota</taxon>
        <taxon>Betaproteobacteria</taxon>
        <taxon>Burkholderiales</taxon>
        <taxon>Sphaerotilaceae</taxon>
        <taxon>Methylibium</taxon>
    </lineage>
</organism>
<evidence type="ECO:0000313" key="2">
    <source>
        <dbReference type="Proteomes" id="UP000000366"/>
    </source>
</evidence>
<dbReference type="PANTHER" id="PTHR47199:SF2">
    <property type="entry name" value="PHOTOSYSTEM II STABILITY_ASSEMBLY FACTOR HCF136, CHLOROPLASTIC"/>
    <property type="match status" value="1"/>
</dbReference>
<reference evidence="1 2" key="1">
    <citation type="journal article" date="2007" name="J. Bacteriol.">
        <title>Whole-genome analysis of the methyl tert-butyl ether-degrading beta-proteobacterium Methylibium petroleiphilum PM1.</title>
        <authorList>
            <person name="Kane S.R."/>
            <person name="Chakicherla A.Y."/>
            <person name="Chain P.S.G."/>
            <person name="Schmidt R."/>
            <person name="Shin M.W."/>
            <person name="Legler T.C."/>
            <person name="Scow K.M."/>
            <person name="Larimer F.W."/>
            <person name="Lucas S.M."/>
            <person name="Richardson P.M."/>
            <person name="Hristova K.R."/>
        </authorList>
    </citation>
    <scope>NUCLEOTIDE SEQUENCE [LARGE SCALE GENOMIC DNA]</scope>
    <source>
        <strain evidence="2">ATCC BAA-1232 / LMG 22953 / PM1</strain>
    </source>
</reference>
<dbReference type="eggNOG" id="COG4447">
    <property type="taxonomic scope" value="Bacteria"/>
</dbReference>
<dbReference type="Proteomes" id="UP000000366">
    <property type="component" value="Chromosome"/>
</dbReference>